<dbReference type="AlphaFoldDB" id="A0A645ID98"/>
<organism evidence="1">
    <name type="scientific">bioreactor metagenome</name>
    <dbReference type="NCBI Taxonomy" id="1076179"/>
    <lineage>
        <taxon>unclassified sequences</taxon>
        <taxon>metagenomes</taxon>
        <taxon>ecological metagenomes</taxon>
    </lineage>
</organism>
<evidence type="ECO:0000313" key="1">
    <source>
        <dbReference type="EMBL" id="MPN48886.1"/>
    </source>
</evidence>
<protein>
    <submittedName>
        <fullName evidence="1">Uncharacterized protein</fullName>
    </submittedName>
</protein>
<sequence>MVGTVQSTRTSVELTTDVQAWANQTRENHGWVILPWPTGANGWGFNSSEATLVHTRPELRVYYTPGALPENITLEAPVYSAGQVQFKFTGNANRTYTIQRVGALGQTWSNAGTATTDATGKATYTDSNPLAGAGFYRVIYP</sequence>
<accession>A0A645ID98</accession>
<comment type="caution">
    <text evidence="1">The sequence shown here is derived from an EMBL/GenBank/DDBJ whole genome shotgun (WGS) entry which is preliminary data.</text>
</comment>
<reference evidence="1" key="1">
    <citation type="submission" date="2019-08" db="EMBL/GenBank/DDBJ databases">
        <authorList>
            <person name="Kucharzyk K."/>
            <person name="Murdoch R.W."/>
            <person name="Higgins S."/>
            <person name="Loffler F."/>
        </authorList>
    </citation>
    <scope>NUCLEOTIDE SEQUENCE</scope>
</reference>
<name>A0A645ID98_9ZZZZ</name>
<dbReference type="EMBL" id="VSSQ01111605">
    <property type="protein sequence ID" value="MPN48886.1"/>
    <property type="molecule type" value="Genomic_DNA"/>
</dbReference>
<proteinExistence type="predicted"/>
<gene>
    <name evidence="1" type="ORF">SDC9_196498</name>
</gene>